<dbReference type="AlphaFoldDB" id="A0A0V0GSG4"/>
<name>A0A0V0GSG4_SOLCH</name>
<accession>A0A0V0GSG4</accession>
<reference evidence="1" key="1">
    <citation type="submission" date="2015-12" db="EMBL/GenBank/DDBJ databases">
        <title>Gene expression during late stages of embryo sac development: a critical building block for successful pollen-pistil interactions.</title>
        <authorList>
            <person name="Liu Y."/>
            <person name="Joly V."/>
            <person name="Sabar M."/>
            <person name="Matton D.P."/>
        </authorList>
    </citation>
    <scope>NUCLEOTIDE SEQUENCE</scope>
</reference>
<sequence length="114" mass="12936">MQHFRHQSSRSISVQQEGPDTVSIQFRQTNTTDLTIRSGGTILRKIDANISGFNSSHLPSVVQTAPFSTRTHTLLLRPFIDSISSLSFSILERKLSISSWSFPFLGFWFCWESV</sequence>
<proteinExistence type="predicted"/>
<evidence type="ECO:0000313" key="1">
    <source>
        <dbReference type="EMBL" id="JAP10320.1"/>
    </source>
</evidence>
<organism evidence="1">
    <name type="scientific">Solanum chacoense</name>
    <name type="common">Chaco potato</name>
    <dbReference type="NCBI Taxonomy" id="4108"/>
    <lineage>
        <taxon>Eukaryota</taxon>
        <taxon>Viridiplantae</taxon>
        <taxon>Streptophyta</taxon>
        <taxon>Embryophyta</taxon>
        <taxon>Tracheophyta</taxon>
        <taxon>Spermatophyta</taxon>
        <taxon>Magnoliopsida</taxon>
        <taxon>eudicotyledons</taxon>
        <taxon>Gunneridae</taxon>
        <taxon>Pentapetalae</taxon>
        <taxon>asterids</taxon>
        <taxon>lamiids</taxon>
        <taxon>Solanales</taxon>
        <taxon>Solanaceae</taxon>
        <taxon>Solanoideae</taxon>
        <taxon>Solaneae</taxon>
        <taxon>Solanum</taxon>
    </lineage>
</organism>
<protein>
    <submittedName>
        <fullName evidence="1">Putative ovule protein</fullName>
    </submittedName>
</protein>
<dbReference type="EMBL" id="GEDG01033324">
    <property type="protein sequence ID" value="JAP10320.1"/>
    <property type="molecule type" value="Transcribed_RNA"/>
</dbReference>